<dbReference type="GO" id="GO:0003755">
    <property type="term" value="F:peptidyl-prolyl cis-trans isomerase activity"/>
    <property type="evidence" value="ECO:0007669"/>
    <property type="project" value="UniProtKB-UniRule"/>
</dbReference>
<dbReference type="EMBL" id="CP000473">
    <property type="protein sequence ID" value="ABJ84879.1"/>
    <property type="molecule type" value="Genomic_DNA"/>
</dbReference>
<dbReference type="AlphaFoldDB" id="Q01ZN6"/>
<dbReference type="InterPro" id="IPR001179">
    <property type="entry name" value="PPIase_FKBP_dom"/>
</dbReference>
<dbReference type="InterPro" id="IPR000774">
    <property type="entry name" value="PPIase_FKBP_N"/>
</dbReference>
<dbReference type="EC" id="5.2.1.8" evidence="6"/>
<keyword evidence="8" id="KW-0732">Signal</keyword>
<dbReference type="GO" id="GO:0006457">
    <property type="term" value="P:protein folding"/>
    <property type="evidence" value="ECO:0007669"/>
    <property type="project" value="InterPro"/>
</dbReference>
<reference evidence="10" key="1">
    <citation type="submission" date="2006-10" db="EMBL/GenBank/DDBJ databases">
        <title>Complete sequence of Solibacter usitatus Ellin6076.</title>
        <authorList>
            <consortium name="US DOE Joint Genome Institute"/>
            <person name="Copeland A."/>
            <person name="Lucas S."/>
            <person name="Lapidus A."/>
            <person name="Barry K."/>
            <person name="Detter J.C."/>
            <person name="Glavina del Rio T."/>
            <person name="Hammon N."/>
            <person name="Israni S."/>
            <person name="Dalin E."/>
            <person name="Tice H."/>
            <person name="Pitluck S."/>
            <person name="Thompson L.S."/>
            <person name="Brettin T."/>
            <person name="Bruce D."/>
            <person name="Han C."/>
            <person name="Tapia R."/>
            <person name="Gilna P."/>
            <person name="Schmutz J."/>
            <person name="Larimer F."/>
            <person name="Land M."/>
            <person name="Hauser L."/>
            <person name="Kyrpides N."/>
            <person name="Mikhailova N."/>
            <person name="Janssen P.H."/>
            <person name="Kuske C.R."/>
            <person name="Richardson P."/>
        </authorList>
    </citation>
    <scope>NUCLEOTIDE SEQUENCE</scope>
    <source>
        <strain evidence="10">Ellin6076</strain>
    </source>
</reference>
<dbReference type="PROSITE" id="PS50059">
    <property type="entry name" value="FKBP_PPIASE"/>
    <property type="match status" value="1"/>
</dbReference>
<accession>Q01ZN6</accession>
<feature type="region of interest" description="Disordered" evidence="7">
    <location>
        <begin position="18"/>
        <end position="69"/>
    </location>
</feature>
<feature type="compositionally biased region" description="Low complexity" evidence="7">
    <location>
        <begin position="18"/>
        <end position="57"/>
    </location>
</feature>
<dbReference type="InParanoid" id="Q01ZN6"/>
<dbReference type="InterPro" id="IPR046357">
    <property type="entry name" value="PPIase_dom_sf"/>
</dbReference>
<dbReference type="KEGG" id="sus:Acid_3912"/>
<gene>
    <name evidence="10" type="ordered locus">Acid_3912</name>
</gene>
<keyword evidence="3 5" id="KW-0697">Rotamase</keyword>
<name>Q01ZN6_SOLUE</name>
<evidence type="ECO:0000256" key="2">
    <source>
        <dbReference type="ARBA" id="ARBA00006577"/>
    </source>
</evidence>
<dbReference type="HOGENOM" id="CLU_013615_0_2_0"/>
<evidence type="ECO:0000256" key="5">
    <source>
        <dbReference type="PROSITE-ProRule" id="PRU00277"/>
    </source>
</evidence>
<evidence type="ECO:0000256" key="7">
    <source>
        <dbReference type="SAM" id="MobiDB-lite"/>
    </source>
</evidence>
<organism evidence="10">
    <name type="scientific">Solibacter usitatus (strain Ellin6076)</name>
    <dbReference type="NCBI Taxonomy" id="234267"/>
    <lineage>
        <taxon>Bacteria</taxon>
        <taxon>Pseudomonadati</taxon>
        <taxon>Acidobacteriota</taxon>
        <taxon>Terriglobia</taxon>
        <taxon>Bryobacterales</taxon>
        <taxon>Solibacteraceae</taxon>
        <taxon>Candidatus Solibacter</taxon>
    </lineage>
</organism>
<dbReference type="eggNOG" id="COG0545">
    <property type="taxonomic scope" value="Bacteria"/>
</dbReference>
<evidence type="ECO:0000259" key="9">
    <source>
        <dbReference type="PROSITE" id="PS50059"/>
    </source>
</evidence>
<dbReference type="InterPro" id="IPR036944">
    <property type="entry name" value="PPIase_FKBP_N_sf"/>
</dbReference>
<feature type="signal peptide" evidence="8">
    <location>
        <begin position="1"/>
        <end position="19"/>
    </location>
</feature>
<comment type="similarity">
    <text evidence="2 6">Belongs to the FKBP-type PPIase family.</text>
</comment>
<evidence type="ECO:0000256" key="8">
    <source>
        <dbReference type="SAM" id="SignalP"/>
    </source>
</evidence>
<dbReference type="PANTHER" id="PTHR43811">
    <property type="entry name" value="FKBP-TYPE PEPTIDYL-PROLYL CIS-TRANS ISOMERASE FKPA"/>
    <property type="match status" value="1"/>
</dbReference>
<feature type="domain" description="PPIase FKBP-type" evidence="9">
    <location>
        <begin position="177"/>
        <end position="262"/>
    </location>
</feature>
<protein>
    <recommendedName>
        <fullName evidence="6">Peptidyl-prolyl cis-trans isomerase</fullName>
        <ecNumber evidence="6">5.2.1.8</ecNumber>
    </recommendedName>
</protein>
<keyword evidence="4 5" id="KW-0413">Isomerase</keyword>
<dbReference type="SUPFAM" id="SSF54534">
    <property type="entry name" value="FKBP-like"/>
    <property type="match status" value="1"/>
</dbReference>
<evidence type="ECO:0000256" key="3">
    <source>
        <dbReference type="ARBA" id="ARBA00023110"/>
    </source>
</evidence>
<dbReference type="FunCoup" id="Q01ZN6">
    <property type="interactions" value="279"/>
</dbReference>
<evidence type="ECO:0000313" key="10">
    <source>
        <dbReference type="EMBL" id="ABJ84879.1"/>
    </source>
</evidence>
<sequence precursor="true">MRGLLLLIPAVMLAQTAPAPAPKAATTATGQTAAPKPATATPGRGAPGRGATTARPAAPKPAAPPPLTTDDQKTIYALGLSIAKSLSPFDLSPAEIDIIKRALTDAAANKPEVQLEEWGPKIDPLVRARGAKVAEREKAASAAYLAKCATEPGAVKTESGMIFKELRAGTGASPKATDTVKVNYRGTLVNGTEFDSSYKRNEPASFPLNGVIPCWTEGVQRMKVGGKAQLVCPSNLAYGDQGRPSIPGGATLIFEIELLDIGAK</sequence>
<dbReference type="STRING" id="234267.Acid_3912"/>
<proteinExistence type="inferred from homology"/>
<comment type="catalytic activity">
    <reaction evidence="1 5 6">
        <text>[protein]-peptidylproline (omega=180) = [protein]-peptidylproline (omega=0)</text>
        <dbReference type="Rhea" id="RHEA:16237"/>
        <dbReference type="Rhea" id="RHEA-COMP:10747"/>
        <dbReference type="Rhea" id="RHEA-COMP:10748"/>
        <dbReference type="ChEBI" id="CHEBI:83833"/>
        <dbReference type="ChEBI" id="CHEBI:83834"/>
        <dbReference type="EC" id="5.2.1.8"/>
    </reaction>
</comment>
<feature type="chain" id="PRO_5004163685" description="Peptidyl-prolyl cis-trans isomerase" evidence="8">
    <location>
        <begin position="20"/>
        <end position="264"/>
    </location>
</feature>
<feature type="compositionally biased region" description="Pro residues" evidence="7">
    <location>
        <begin position="58"/>
        <end position="67"/>
    </location>
</feature>
<dbReference type="PANTHER" id="PTHR43811:SF19">
    <property type="entry name" value="39 KDA FK506-BINDING NUCLEAR PROTEIN"/>
    <property type="match status" value="1"/>
</dbReference>
<dbReference type="Gene3D" id="1.10.287.460">
    <property type="entry name" value="Peptidyl-prolyl cis-trans isomerase, FKBP-type, N-terminal domain"/>
    <property type="match status" value="1"/>
</dbReference>
<dbReference type="Pfam" id="PF00254">
    <property type="entry name" value="FKBP_C"/>
    <property type="match status" value="1"/>
</dbReference>
<dbReference type="Gene3D" id="3.10.50.40">
    <property type="match status" value="1"/>
</dbReference>
<evidence type="ECO:0000256" key="1">
    <source>
        <dbReference type="ARBA" id="ARBA00000971"/>
    </source>
</evidence>
<evidence type="ECO:0000256" key="6">
    <source>
        <dbReference type="RuleBase" id="RU003915"/>
    </source>
</evidence>
<dbReference type="Pfam" id="PF01346">
    <property type="entry name" value="FKBP_N"/>
    <property type="match status" value="1"/>
</dbReference>
<dbReference type="FunFam" id="3.10.50.40:FF:000006">
    <property type="entry name" value="Peptidyl-prolyl cis-trans isomerase"/>
    <property type="match status" value="1"/>
</dbReference>
<evidence type="ECO:0000256" key="4">
    <source>
        <dbReference type="ARBA" id="ARBA00023235"/>
    </source>
</evidence>